<organism evidence="1">
    <name type="scientific">bioreactor metagenome</name>
    <dbReference type="NCBI Taxonomy" id="1076179"/>
    <lineage>
        <taxon>unclassified sequences</taxon>
        <taxon>metagenomes</taxon>
        <taxon>ecological metagenomes</taxon>
    </lineage>
</organism>
<dbReference type="AlphaFoldDB" id="A0A644XY25"/>
<reference evidence="1" key="1">
    <citation type="submission" date="2019-08" db="EMBL/GenBank/DDBJ databases">
        <authorList>
            <person name="Kucharzyk K."/>
            <person name="Murdoch R.W."/>
            <person name="Higgins S."/>
            <person name="Loffler F."/>
        </authorList>
    </citation>
    <scope>NUCLEOTIDE SEQUENCE</scope>
</reference>
<sequence length="50" mass="6081">MTTVNPKVREFDQDLVKRLIQSVRVHKEMKIEIQFYSGIVMMQEVDYYED</sequence>
<comment type="caution">
    <text evidence="1">The sequence shown here is derived from an EMBL/GenBank/DDBJ whole genome shotgun (WGS) entry which is preliminary data.</text>
</comment>
<name>A0A644XY25_9ZZZZ</name>
<evidence type="ECO:0000313" key="1">
    <source>
        <dbReference type="EMBL" id="MPM19193.1"/>
    </source>
</evidence>
<dbReference type="EMBL" id="VSSQ01003129">
    <property type="protein sequence ID" value="MPM19193.1"/>
    <property type="molecule type" value="Genomic_DNA"/>
</dbReference>
<proteinExistence type="predicted"/>
<accession>A0A644XY25</accession>
<gene>
    <name evidence="1" type="ORF">SDC9_65611</name>
</gene>
<protein>
    <submittedName>
        <fullName evidence="1">Uncharacterized protein</fullName>
    </submittedName>
</protein>